<dbReference type="RefSeq" id="WP_165875351.1">
    <property type="nucleotide sequence ID" value="NZ_REGA01000029.1"/>
</dbReference>
<dbReference type="EMBL" id="REGA01000029">
    <property type="protein sequence ID" value="RQG90411.1"/>
    <property type="molecule type" value="Genomic_DNA"/>
</dbReference>
<accession>A0A3N6M570</accession>
<feature type="transmembrane region" description="Helical" evidence="1">
    <location>
        <begin position="199"/>
        <end position="222"/>
    </location>
</feature>
<protein>
    <recommendedName>
        <fullName evidence="2">DUF7847 domain-containing protein</fullName>
    </recommendedName>
</protein>
<comment type="caution">
    <text evidence="3">The sequence shown here is derived from an EMBL/GenBank/DDBJ whole genome shotgun (WGS) entry which is preliminary data.</text>
</comment>
<keyword evidence="4" id="KW-1185">Reference proteome</keyword>
<gene>
    <name evidence="3" type="ORF">EA473_21325</name>
</gene>
<dbReference type="Proteomes" id="UP000282323">
    <property type="component" value="Unassembled WGS sequence"/>
</dbReference>
<feature type="transmembrane region" description="Helical" evidence="1">
    <location>
        <begin position="140"/>
        <end position="162"/>
    </location>
</feature>
<name>A0A3N6M570_NATCH</name>
<keyword evidence="1" id="KW-0812">Transmembrane</keyword>
<dbReference type="AlphaFoldDB" id="A0A3N6M570"/>
<feature type="transmembrane region" description="Helical" evidence="1">
    <location>
        <begin position="20"/>
        <end position="41"/>
    </location>
</feature>
<evidence type="ECO:0000313" key="4">
    <source>
        <dbReference type="Proteomes" id="UP000282323"/>
    </source>
</evidence>
<sequence length="270" mass="28265">MGYAISSFQEAIGTVLEHPTLIAGIGVTSMIGMFLYMFIAYIPFVGMFVAWIIPALMLAAVLTMAYEGVRGTPSFDHLVNGLEDSAVPMILAFLLLMAVYMVAGFGFAIVFVALIFAGAMSADSAADAGAGADPAMFEALGLGIIALFVITFLVIFLVGIIIQFFDAAIVVGDAGVVDAFKASWGVVRSNPISVLGYTLMRIVIGYVPVIVAGILAGIGALIGSGDQAFYLAALLAVLGFVVVGPIVWTIMFVYHVSYFDQASGNRSTAI</sequence>
<feature type="domain" description="DUF7847" evidence="2">
    <location>
        <begin position="5"/>
        <end position="261"/>
    </location>
</feature>
<feature type="transmembrane region" description="Helical" evidence="1">
    <location>
        <begin position="48"/>
        <end position="66"/>
    </location>
</feature>
<organism evidence="3 4">
    <name type="scientific">Natrarchaeobius chitinivorans</name>
    <dbReference type="NCBI Taxonomy" id="1679083"/>
    <lineage>
        <taxon>Archaea</taxon>
        <taxon>Methanobacteriati</taxon>
        <taxon>Methanobacteriota</taxon>
        <taxon>Stenosarchaea group</taxon>
        <taxon>Halobacteria</taxon>
        <taxon>Halobacteriales</taxon>
        <taxon>Natrialbaceae</taxon>
        <taxon>Natrarchaeobius</taxon>
    </lineage>
</organism>
<keyword evidence="1" id="KW-1133">Transmembrane helix</keyword>
<proteinExistence type="predicted"/>
<evidence type="ECO:0000256" key="1">
    <source>
        <dbReference type="SAM" id="Phobius"/>
    </source>
</evidence>
<dbReference type="InterPro" id="IPR057169">
    <property type="entry name" value="DUF7847"/>
</dbReference>
<evidence type="ECO:0000313" key="3">
    <source>
        <dbReference type="EMBL" id="RQG90411.1"/>
    </source>
</evidence>
<reference evidence="3 4" key="1">
    <citation type="submission" date="2018-10" db="EMBL/GenBank/DDBJ databases">
        <title>Natrarchaeobius chitinivorans gen. nov., sp. nov., and Natrarchaeobius haloalkaliphilus sp. nov., alkaliphilic, chitin-utilizing haloarchaea from hypersaline alkaline lakes.</title>
        <authorList>
            <person name="Sorokin D.Y."/>
            <person name="Elcheninov A.G."/>
            <person name="Kostrikina N.A."/>
            <person name="Bale N.J."/>
            <person name="Sinninghe Damste J.S."/>
            <person name="Khijniak T.V."/>
            <person name="Kublanov I.V."/>
            <person name="Toshchakov S.V."/>
        </authorList>
    </citation>
    <scope>NUCLEOTIDE SEQUENCE [LARGE SCALE GENOMIC DNA]</scope>
    <source>
        <strain evidence="3 4">AArcht4T</strain>
    </source>
</reference>
<dbReference type="Pfam" id="PF25231">
    <property type="entry name" value="DUF7847"/>
    <property type="match status" value="1"/>
</dbReference>
<evidence type="ECO:0000259" key="2">
    <source>
        <dbReference type="Pfam" id="PF25231"/>
    </source>
</evidence>
<dbReference type="OrthoDB" id="241125at2157"/>
<keyword evidence="1" id="KW-0472">Membrane</keyword>
<feature type="transmembrane region" description="Helical" evidence="1">
    <location>
        <begin position="86"/>
        <end position="119"/>
    </location>
</feature>
<feature type="transmembrane region" description="Helical" evidence="1">
    <location>
        <begin position="228"/>
        <end position="254"/>
    </location>
</feature>